<evidence type="ECO:0000313" key="3">
    <source>
        <dbReference type="Proteomes" id="UP001153678"/>
    </source>
</evidence>
<sequence length="144" mass="16811">AAPENSSERARIKNQLTRLQKEKFEKGDCGYFTKKDIKDEEFFQRLQNPTGSATNPAHLASSIKEEKEIKEAIANLPRKRQEPLDIDKITTRMVRVKRKDLSAADFDEIISLIRQVKNFLEEKDKQERQNTENIKLNNPHLFTQ</sequence>
<evidence type="ECO:0000256" key="1">
    <source>
        <dbReference type="SAM" id="MobiDB-lite"/>
    </source>
</evidence>
<protein>
    <submittedName>
        <fullName evidence="2">14168_t:CDS:1</fullName>
    </submittedName>
</protein>
<evidence type="ECO:0000313" key="2">
    <source>
        <dbReference type="EMBL" id="CAI2197150.1"/>
    </source>
</evidence>
<name>A0A9W4T8D4_9GLOM</name>
<comment type="caution">
    <text evidence="2">The sequence shown here is derived from an EMBL/GenBank/DDBJ whole genome shotgun (WGS) entry which is preliminary data.</text>
</comment>
<reference evidence="2" key="1">
    <citation type="submission" date="2022-08" db="EMBL/GenBank/DDBJ databases">
        <authorList>
            <person name="Kallberg Y."/>
            <person name="Tangrot J."/>
            <person name="Rosling A."/>
        </authorList>
    </citation>
    <scope>NUCLEOTIDE SEQUENCE</scope>
    <source>
        <strain evidence="2">Wild A</strain>
    </source>
</reference>
<dbReference type="Proteomes" id="UP001153678">
    <property type="component" value="Unassembled WGS sequence"/>
</dbReference>
<feature type="non-terminal residue" evidence="2">
    <location>
        <position position="1"/>
    </location>
</feature>
<dbReference type="AlphaFoldDB" id="A0A9W4T8D4"/>
<keyword evidence="3" id="KW-1185">Reference proteome</keyword>
<gene>
    <name evidence="2" type="ORF">FWILDA_LOCUS17933</name>
</gene>
<organism evidence="2 3">
    <name type="scientific">Funneliformis geosporum</name>
    <dbReference type="NCBI Taxonomy" id="1117311"/>
    <lineage>
        <taxon>Eukaryota</taxon>
        <taxon>Fungi</taxon>
        <taxon>Fungi incertae sedis</taxon>
        <taxon>Mucoromycota</taxon>
        <taxon>Glomeromycotina</taxon>
        <taxon>Glomeromycetes</taxon>
        <taxon>Glomerales</taxon>
        <taxon>Glomeraceae</taxon>
        <taxon>Funneliformis</taxon>
    </lineage>
</organism>
<accession>A0A9W4T8D4</accession>
<feature type="region of interest" description="Disordered" evidence="1">
    <location>
        <begin position="124"/>
        <end position="144"/>
    </location>
</feature>
<proteinExistence type="predicted"/>
<feature type="compositionally biased region" description="Polar residues" evidence="1">
    <location>
        <begin position="131"/>
        <end position="144"/>
    </location>
</feature>
<dbReference type="EMBL" id="CAMKVN010015698">
    <property type="protein sequence ID" value="CAI2197150.1"/>
    <property type="molecule type" value="Genomic_DNA"/>
</dbReference>